<reference evidence="2 3" key="2">
    <citation type="submission" date="2024-07" db="EMBL/GenBank/DDBJ databases">
        <authorList>
            <person name="Akdeniz Z."/>
        </authorList>
    </citation>
    <scope>NUCLEOTIDE SEQUENCE [LARGE SCALE GENOMIC DNA]</scope>
</reference>
<evidence type="ECO:0000313" key="3">
    <source>
        <dbReference type="Proteomes" id="UP001642409"/>
    </source>
</evidence>
<dbReference type="EMBL" id="CATOUU010000522">
    <property type="protein sequence ID" value="CAI9932678.1"/>
    <property type="molecule type" value="Genomic_DNA"/>
</dbReference>
<dbReference type="AlphaFoldDB" id="A0AA86P6M3"/>
<reference evidence="1" key="1">
    <citation type="submission" date="2023-06" db="EMBL/GenBank/DDBJ databases">
        <authorList>
            <person name="Kurt Z."/>
        </authorList>
    </citation>
    <scope>NUCLEOTIDE SEQUENCE</scope>
</reference>
<organism evidence="1">
    <name type="scientific">Hexamita inflata</name>
    <dbReference type="NCBI Taxonomy" id="28002"/>
    <lineage>
        <taxon>Eukaryota</taxon>
        <taxon>Metamonada</taxon>
        <taxon>Diplomonadida</taxon>
        <taxon>Hexamitidae</taxon>
        <taxon>Hexamitinae</taxon>
        <taxon>Hexamita</taxon>
    </lineage>
</organism>
<evidence type="ECO:0000313" key="1">
    <source>
        <dbReference type="EMBL" id="CAI9932678.1"/>
    </source>
</evidence>
<dbReference type="Proteomes" id="UP001642409">
    <property type="component" value="Unassembled WGS sequence"/>
</dbReference>
<comment type="caution">
    <text evidence="1">The sequence shown here is derived from an EMBL/GenBank/DDBJ whole genome shotgun (WGS) entry which is preliminary data.</text>
</comment>
<protein>
    <submittedName>
        <fullName evidence="2">Hypothetical_protein</fullName>
    </submittedName>
</protein>
<sequence>MIAGDILDIQNKESNTVNMQNNIETVNENIESQFFYFANDVHNISEEGITCITNAIKWYDNHDNQFDLILTRDSYAIMKLKHIINTQITNITKISKKFMIIVESITN</sequence>
<proteinExistence type="predicted"/>
<name>A0AA86P6M3_9EUKA</name>
<dbReference type="EMBL" id="CAXDID020000524">
    <property type="protein sequence ID" value="CAL6099824.1"/>
    <property type="molecule type" value="Genomic_DNA"/>
</dbReference>
<keyword evidence="3" id="KW-1185">Reference proteome</keyword>
<gene>
    <name evidence="1" type="ORF">HINF_LOCUS20323</name>
    <name evidence="2" type="ORF">HINF_LOCUS70265</name>
</gene>
<evidence type="ECO:0000313" key="2">
    <source>
        <dbReference type="EMBL" id="CAL6099824.1"/>
    </source>
</evidence>
<accession>A0AA86P6M3</accession>